<organism evidence="1 2">
    <name type="scientific">Bacillus salitolerans</name>
    <dbReference type="NCBI Taxonomy" id="1437434"/>
    <lineage>
        <taxon>Bacteria</taxon>
        <taxon>Bacillati</taxon>
        <taxon>Bacillota</taxon>
        <taxon>Bacilli</taxon>
        <taxon>Bacillales</taxon>
        <taxon>Bacillaceae</taxon>
        <taxon>Bacillus</taxon>
    </lineage>
</organism>
<comment type="caution">
    <text evidence="1">The sequence shown here is derived from an EMBL/GenBank/DDBJ whole genome shotgun (WGS) entry which is preliminary data.</text>
</comment>
<proteinExistence type="predicted"/>
<evidence type="ECO:0000313" key="2">
    <source>
        <dbReference type="Proteomes" id="UP001597214"/>
    </source>
</evidence>
<dbReference type="RefSeq" id="WP_377927410.1">
    <property type="nucleotide sequence ID" value="NZ_JBHUEM010000005.1"/>
</dbReference>
<dbReference type="InterPro" id="IPR032787">
    <property type="entry name" value="Prok-E2_D"/>
</dbReference>
<dbReference type="Pfam" id="PF14460">
    <property type="entry name" value="Prok-E2_D"/>
    <property type="match status" value="1"/>
</dbReference>
<evidence type="ECO:0000313" key="1">
    <source>
        <dbReference type="EMBL" id="MFD1736262.1"/>
    </source>
</evidence>
<evidence type="ECO:0008006" key="3">
    <source>
        <dbReference type="Google" id="ProtNLM"/>
    </source>
</evidence>
<reference evidence="2" key="1">
    <citation type="journal article" date="2019" name="Int. J. Syst. Evol. Microbiol.">
        <title>The Global Catalogue of Microorganisms (GCM) 10K type strain sequencing project: providing services to taxonomists for standard genome sequencing and annotation.</title>
        <authorList>
            <consortium name="The Broad Institute Genomics Platform"/>
            <consortium name="The Broad Institute Genome Sequencing Center for Infectious Disease"/>
            <person name="Wu L."/>
            <person name="Ma J."/>
        </authorList>
    </citation>
    <scope>NUCLEOTIDE SEQUENCE [LARGE SCALE GENOMIC DNA]</scope>
    <source>
        <strain evidence="2">CCUG 49339</strain>
    </source>
</reference>
<sequence>MELQITITDKARNFNNYVSIIQRKDSGEESEYEMTLTEIIRLLESAQVEIGMAPSPYLPRNCFKFLRGSGGLSYEVFVDIPKQQWNISFNNNPFTVGFPRMIFQWGATKNSMDNKNKWQVRLNSIYAVKGTRRIDKDTPLFHFPYSHVNDSGNVCMGGNQFPEIDCLSGLETLHSIFLLSPFSHDYGAKTTLKKPCWELFSTEFNQKDFNDEVLVSINKSFGTRFNIIED</sequence>
<accession>A0ABW4LM51</accession>
<name>A0ABW4LM51_9BACI</name>
<protein>
    <recommendedName>
        <fullName evidence="3">PRTRC system protein B</fullName>
    </recommendedName>
</protein>
<dbReference type="EMBL" id="JBHUEM010000005">
    <property type="protein sequence ID" value="MFD1736262.1"/>
    <property type="molecule type" value="Genomic_DNA"/>
</dbReference>
<keyword evidence="2" id="KW-1185">Reference proteome</keyword>
<dbReference type="Proteomes" id="UP001597214">
    <property type="component" value="Unassembled WGS sequence"/>
</dbReference>
<gene>
    <name evidence="1" type="ORF">ACFSCX_06745</name>
</gene>